<dbReference type="AlphaFoldDB" id="A0A8B9TC87"/>
<evidence type="ECO:0000313" key="3">
    <source>
        <dbReference type="Proteomes" id="UP000694400"/>
    </source>
</evidence>
<name>A0A8B9TC87_ANAPL</name>
<organism evidence="2 3">
    <name type="scientific">Anas platyrhynchos</name>
    <name type="common">Mallard</name>
    <name type="synonym">Anas boschas</name>
    <dbReference type="NCBI Taxonomy" id="8839"/>
    <lineage>
        <taxon>Eukaryota</taxon>
        <taxon>Metazoa</taxon>
        <taxon>Chordata</taxon>
        <taxon>Craniata</taxon>
        <taxon>Vertebrata</taxon>
        <taxon>Euteleostomi</taxon>
        <taxon>Archelosauria</taxon>
        <taxon>Archosauria</taxon>
        <taxon>Dinosauria</taxon>
        <taxon>Saurischia</taxon>
        <taxon>Theropoda</taxon>
        <taxon>Coelurosauria</taxon>
        <taxon>Aves</taxon>
        <taxon>Neognathae</taxon>
        <taxon>Galloanserae</taxon>
        <taxon>Anseriformes</taxon>
        <taxon>Anatidae</taxon>
        <taxon>Anatinae</taxon>
        <taxon>Anas</taxon>
    </lineage>
</organism>
<feature type="compositionally biased region" description="Basic and acidic residues" evidence="1">
    <location>
        <begin position="1"/>
        <end position="12"/>
    </location>
</feature>
<dbReference type="Proteomes" id="UP000694400">
    <property type="component" value="Chromosome 23"/>
</dbReference>
<feature type="region of interest" description="Disordered" evidence="1">
    <location>
        <begin position="1"/>
        <end position="35"/>
    </location>
</feature>
<evidence type="ECO:0000313" key="2">
    <source>
        <dbReference type="Ensembl" id="ENSAPLP00020018608.1"/>
    </source>
</evidence>
<reference evidence="2" key="2">
    <citation type="submission" date="2025-08" db="UniProtKB">
        <authorList>
            <consortium name="Ensembl"/>
        </authorList>
    </citation>
    <scope>IDENTIFICATION</scope>
</reference>
<reference evidence="2" key="1">
    <citation type="submission" date="2019-08" db="EMBL/GenBank/DDBJ databases">
        <title>Three high-quality genomes provides insights into domestication of ducks.</title>
        <authorList>
            <person name="Hou Z.C."/>
            <person name="Zhu F."/>
            <person name="Yin Z.T."/>
            <person name="Zhang F."/>
        </authorList>
    </citation>
    <scope>NUCLEOTIDE SEQUENCE [LARGE SCALE GENOMIC DNA]</scope>
</reference>
<reference evidence="2" key="3">
    <citation type="submission" date="2025-09" db="UniProtKB">
        <authorList>
            <consortium name="Ensembl"/>
        </authorList>
    </citation>
    <scope>IDENTIFICATION</scope>
</reference>
<protein>
    <submittedName>
        <fullName evidence="2">Uncharacterized protein</fullName>
    </submittedName>
</protein>
<feature type="compositionally biased region" description="Polar residues" evidence="1">
    <location>
        <begin position="78"/>
        <end position="87"/>
    </location>
</feature>
<dbReference type="Ensembl" id="ENSAPLT00020020117.1">
    <property type="protein sequence ID" value="ENSAPLP00020018608.1"/>
    <property type="gene ID" value="ENSAPLG00020013226.1"/>
</dbReference>
<feature type="region of interest" description="Disordered" evidence="1">
    <location>
        <begin position="57"/>
        <end position="87"/>
    </location>
</feature>
<sequence length="87" mass="9470">MLGPQPRREQGRFPHGNPGVKGQRRLPASTSWHPPLLKGSPLLTSTISCSQPEVWQKHTVQAPPRPRATISACRATRGPSSTMPQAL</sequence>
<evidence type="ECO:0000256" key="1">
    <source>
        <dbReference type="SAM" id="MobiDB-lite"/>
    </source>
</evidence>
<proteinExistence type="predicted"/>
<accession>A0A8B9TC87</accession>